<evidence type="ECO:0000256" key="2">
    <source>
        <dbReference type="ARBA" id="ARBA00010742"/>
    </source>
</evidence>
<comment type="function">
    <text evidence="5">Part of a binding-protein-dependent transport system for aliphatic sulfonates. Putative binding protein.</text>
</comment>
<name>A0A0R1REE3_9LACO</name>
<dbReference type="GO" id="GO:0042626">
    <property type="term" value="F:ATPase-coupled transmembrane transporter activity"/>
    <property type="evidence" value="ECO:0007669"/>
    <property type="project" value="InterPro"/>
</dbReference>
<organism evidence="8 9">
    <name type="scientific">Paucilactobacillus oligofermentans DSM 15707 = LMG 22743</name>
    <dbReference type="NCBI Taxonomy" id="1423778"/>
    <lineage>
        <taxon>Bacteria</taxon>
        <taxon>Bacillati</taxon>
        <taxon>Bacillota</taxon>
        <taxon>Bacilli</taxon>
        <taxon>Lactobacillales</taxon>
        <taxon>Lactobacillaceae</taxon>
        <taxon>Paucilactobacillus</taxon>
    </lineage>
</organism>
<dbReference type="InterPro" id="IPR010067">
    <property type="entry name" value="ABC_SsuA_sub-bd"/>
</dbReference>
<feature type="domain" description="Solute-binding protein family 3/N-terminal" evidence="7">
    <location>
        <begin position="38"/>
        <end position="269"/>
    </location>
</feature>
<evidence type="ECO:0000259" key="7">
    <source>
        <dbReference type="SMART" id="SM00062"/>
    </source>
</evidence>
<dbReference type="Pfam" id="PF09084">
    <property type="entry name" value="NMT1"/>
    <property type="match status" value="1"/>
</dbReference>
<accession>A0A0R1REE3</accession>
<evidence type="ECO:0000256" key="4">
    <source>
        <dbReference type="ARBA" id="ARBA00022729"/>
    </source>
</evidence>
<gene>
    <name evidence="8" type="ORF">FC70_GL000754</name>
</gene>
<comment type="similarity">
    <text evidence="2">Belongs to the bacterial solute-binding protein SsuA/TauA family.</text>
</comment>
<comment type="subcellular location">
    <subcellularLocation>
        <location evidence="1">Periplasm</location>
    </subcellularLocation>
</comment>
<dbReference type="SMART" id="SM00062">
    <property type="entry name" value="PBPb"/>
    <property type="match status" value="1"/>
</dbReference>
<evidence type="ECO:0000256" key="3">
    <source>
        <dbReference type="ARBA" id="ARBA00022448"/>
    </source>
</evidence>
<evidence type="ECO:0000256" key="6">
    <source>
        <dbReference type="ARBA" id="ARBA00070228"/>
    </source>
</evidence>
<dbReference type="InterPro" id="IPR001638">
    <property type="entry name" value="Solute-binding_3/MltF_N"/>
</dbReference>
<dbReference type="PANTHER" id="PTHR30024">
    <property type="entry name" value="ALIPHATIC SULFONATES-BINDING PROTEIN-RELATED"/>
    <property type="match status" value="1"/>
</dbReference>
<dbReference type="PATRIC" id="fig|1423778.4.peg.786"/>
<evidence type="ECO:0000313" key="8">
    <source>
        <dbReference type="EMBL" id="KRL55158.1"/>
    </source>
</evidence>
<dbReference type="PANTHER" id="PTHR30024:SF42">
    <property type="entry name" value="ALIPHATIC SULFONATES-BINDING PROTEIN-RELATED"/>
    <property type="match status" value="1"/>
</dbReference>
<dbReference type="GO" id="GO:0016020">
    <property type="term" value="C:membrane"/>
    <property type="evidence" value="ECO:0007669"/>
    <property type="project" value="InterPro"/>
</dbReference>
<keyword evidence="9" id="KW-1185">Reference proteome</keyword>
<dbReference type="Proteomes" id="UP000051697">
    <property type="component" value="Unassembled WGS sequence"/>
</dbReference>
<dbReference type="RefSeq" id="WP_057889720.1">
    <property type="nucleotide sequence ID" value="NZ_AZFE01000031.1"/>
</dbReference>
<comment type="caution">
    <text evidence="8">The sequence shown here is derived from an EMBL/GenBank/DDBJ whole genome shotgun (WGS) entry which is preliminary data.</text>
</comment>
<dbReference type="STRING" id="1423778.FC70_GL000754"/>
<dbReference type="Gene3D" id="3.40.190.10">
    <property type="entry name" value="Periplasmic binding protein-like II"/>
    <property type="match status" value="2"/>
</dbReference>
<dbReference type="GO" id="GO:0042597">
    <property type="term" value="C:periplasmic space"/>
    <property type="evidence" value="ECO:0007669"/>
    <property type="project" value="UniProtKB-SubCell"/>
</dbReference>
<dbReference type="NCBIfam" id="TIGR01728">
    <property type="entry name" value="SsuA_fam"/>
    <property type="match status" value="1"/>
</dbReference>
<proteinExistence type="inferred from homology"/>
<dbReference type="AlphaFoldDB" id="A0A0R1REE3"/>
<evidence type="ECO:0000256" key="1">
    <source>
        <dbReference type="ARBA" id="ARBA00004418"/>
    </source>
</evidence>
<dbReference type="SUPFAM" id="SSF53850">
    <property type="entry name" value="Periplasmic binding protein-like II"/>
    <property type="match status" value="1"/>
</dbReference>
<keyword evidence="4" id="KW-0732">Signal</keyword>
<dbReference type="OrthoDB" id="286202at2"/>
<dbReference type="InterPro" id="IPR015168">
    <property type="entry name" value="SsuA/THI5"/>
</dbReference>
<protein>
    <recommendedName>
        <fullName evidence="6">Putative aliphatic sulfonates-binding protein</fullName>
    </recommendedName>
</protein>
<dbReference type="EMBL" id="AZFE01000031">
    <property type="protein sequence ID" value="KRL55158.1"/>
    <property type="molecule type" value="Genomic_DNA"/>
</dbReference>
<evidence type="ECO:0000256" key="5">
    <source>
        <dbReference type="ARBA" id="ARBA00055538"/>
    </source>
</evidence>
<keyword evidence="3" id="KW-0813">Transport</keyword>
<evidence type="ECO:0000313" key="9">
    <source>
        <dbReference type="Proteomes" id="UP000051697"/>
    </source>
</evidence>
<dbReference type="FunFam" id="3.40.190.10:FF:000050">
    <property type="entry name" value="Sulfonate ABC transporter substrate-binding protein"/>
    <property type="match status" value="1"/>
</dbReference>
<sequence>MHKLVKRLFSTIFLVFIIASAVWGYTLTREDSSSSLETITIGYQAGDPIDIAKTRGQFIKKMKKAGYKVVFKQFQNGSAEMEALASGNIDYARTGDTPPVTALASGSSITFVAAGSSKAKGSGIVATKSSGIKSISDLKGKKIAYTSNTSSQYMIMQVLKKAGLSTSDVTLVDMSQSDASVAFAKGKIDAWTNWDPYTSSAELTYSGAMIVTGTTVGASNRDYIISGSYAKNHPAASKALIKYLGQDMTWANTHKTKLVKMMTKSLKLPKKVVERMVNRRSYSLKAVSTKATSEEQAISDSFYTDGITKKKVKISKYVLNLK</sequence>
<reference evidence="8 9" key="1">
    <citation type="journal article" date="2015" name="Genome Announc.">
        <title>Expanding the biotechnology potential of lactobacilli through comparative genomics of 213 strains and associated genera.</title>
        <authorList>
            <person name="Sun Z."/>
            <person name="Harris H.M."/>
            <person name="McCann A."/>
            <person name="Guo C."/>
            <person name="Argimon S."/>
            <person name="Zhang W."/>
            <person name="Yang X."/>
            <person name="Jeffery I.B."/>
            <person name="Cooney J.C."/>
            <person name="Kagawa T.F."/>
            <person name="Liu W."/>
            <person name="Song Y."/>
            <person name="Salvetti E."/>
            <person name="Wrobel A."/>
            <person name="Rasinkangas P."/>
            <person name="Parkhill J."/>
            <person name="Rea M.C."/>
            <person name="O'Sullivan O."/>
            <person name="Ritari J."/>
            <person name="Douillard F.P."/>
            <person name="Paul Ross R."/>
            <person name="Yang R."/>
            <person name="Briner A.E."/>
            <person name="Felis G.E."/>
            <person name="de Vos W.M."/>
            <person name="Barrangou R."/>
            <person name="Klaenhammer T.R."/>
            <person name="Caufield P.W."/>
            <person name="Cui Y."/>
            <person name="Zhang H."/>
            <person name="O'Toole P.W."/>
        </authorList>
    </citation>
    <scope>NUCLEOTIDE SEQUENCE [LARGE SCALE GENOMIC DNA]</scope>
    <source>
        <strain evidence="8 9">DSM 15707</strain>
    </source>
</reference>